<feature type="compositionally biased region" description="Basic residues" evidence="1">
    <location>
        <begin position="13"/>
        <end position="23"/>
    </location>
</feature>
<reference evidence="2 3" key="1">
    <citation type="journal article" date="2011" name="PLoS ONE">
        <title>The complete genome sequence of Thermoproteus tenax: a physiologically versatile member of the Crenarchaeota.</title>
        <authorList>
            <person name="Siebers B."/>
            <person name="Zaparty M."/>
            <person name="Raddatz G."/>
            <person name="Tjaden B."/>
            <person name="Albers S.V."/>
            <person name="Bell S.D."/>
            <person name="Blombach F."/>
            <person name="Kletzin A."/>
            <person name="Kyrpides N."/>
            <person name="Lanz C."/>
            <person name="Plagens A."/>
            <person name="Rampp M."/>
            <person name="Rosinus A."/>
            <person name="von Jan M."/>
            <person name="Makarova K.S."/>
            <person name="Klenk H.P."/>
            <person name="Schuster S.C."/>
            <person name="Hensel R."/>
        </authorList>
    </citation>
    <scope>NUCLEOTIDE SEQUENCE [LARGE SCALE GENOMIC DNA]</scope>
    <source>
        <strain evidence="3">ATCC 35583 / DSM 2078 / JCM 9277 / NBRC 100435 / Kra 1</strain>
    </source>
</reference>
<keyword evidence="3" id="KW-1185">Reference proteome</keyword>
<proteinExistence type="predicted"/>
<dbReference type="AlphaFoldDB" id="G4RPM7"/>
<name>G4RPM7_THETK</name>
<dbReference type="PATRIC" id="fig|768679.9.peg.876"/>
<dbReference type="GeneID" id="11261762"/>
<dbReference type="RefSeq" id="WP_014126778.1">
    <property type="nucleotide sequence ID" value="NC_016070.1"/>
</dbReference>
<dbReference type="EMBL" id="FN869859">
    <property type="protein sequence ID" value="CCC81522.1"/>
    <property type="molecule type" value="Genomic_DNA"/>
</dbReference>
<accession>G4RPM7</accession>
<dbReference type="PaxDb" id="768679-TTX_0868"/>
<protein>
    <submittedName>
        <fullName evidence="2">Uncharacterized protein</fullName>
    </submittedName>
</protein>
<evidence type="ECO:0000313" key="3">
    <source>
        <dbReference type="Proteomes" id="UP000002654"/>
    </source>
</evidence>
<evidence type="ECO:0000313" key="2">
    <source>
        <dbReference type="EMBL" id="CCC81522.1"/>
    </source>
</evidence>
<sequence>MEAGDGREGSGQRRGRKRRRNKGKNAEEKAHVLTHAVVVPSPRLSWRKFNTLKELVEKYRELVVHFVEFASAA</sequence>
<evidence type="ECO:0000256" key="1">
    <source>
        <dbReference type="SAM" id="MobiDB-lite"/>
    </source>
</evidence>
<feature type="region of interest" description="Disordered" evidence="1">
    <location>
        <begin position="1"/>
        <end position="29"/>
    </location>
</feature>
<gene>
    <name evidence="2" type="ordered locus">TTX_0868</name>
</gene>
<feature type="compositionally biased region" description="Basic and acidic residues" evidence="1">
    <location>
        <begin position="1"/>
        <end position="11"/>
    </location>
</feature>
<dbReference type="Proteomes" id="UP000002654">
    <property type="component" value="Chromosome"/>
</dbReference>
<organism evidence="2 3">
    <name type="scientific">Thermoproteus tenax (strain ATCC 35583 / DSM 2078 / JCM 9277 / NBRC 100435 / Kra 1)</name>
    <dbReference type="NCBI Taxonomy" id="768679"/>
    <lineage>
        <taxon>Archaea</taxon>
        <taxon>Thermoproteota</taxon>
        <taxon>Thermoprotei</taxon>
        <taxon>Thermoproteales</taxon>
        <taxon>Thermoproteaceae</taxon>
        <taxon>Thermoproteus</taxon>
    </lineage>
</organism>
<dbReference type="HOGENOM" id="CLU_2695974_0_0_2"/>
<dbReference type="KEGG" id="ttn:TTX_0868"/>